<dbReference type="AlphaFoldDB" id="A0A814YE88"/>
<dbReference type="SUPFAM" id="SSF101898">
    <property type="entry name" value="NHL repeat"/>
    <property type="match status" value="1"/>
</dbReference>
<evidence type="ECO:0000313" key="4">
    <source>
        <dbReference type="EMBL" id="CAF1228197.1"/>
    </source>
</evidence>
<keyword evidence="3" id="KW-0732">Signal</keyword>
<feature type="signal peptide" evidence="3">
    <location>
        <begin position="1"/>
        <end position="23"/>
    </location>
</feature>
<dbReference type="Proteomes" id="UP000663828">
    <property type="component" value="Unassembled WGS sequence"/>
</dbReference>
<accession>A0A814YE88</accession>
<dbReference type="InterPro" id="IPR011042">
    <property type="entry name" value="6-blade_b-propeller_TolB-like"/>
</dbReference>
<proteinExistence type="predicted"/>
<dbReference type="Gene3D" id="2.120.10.30">
    <property type="entry name" value="TolB, C-terminal domain"/>
    <property type="match status" value="1"/>
</dbReference>
<gene>
    <name evidence="4" type="ORF">XAT740_LOCUS25079</name>
</gene>
<evidence type="ECO:0000313" key="5">
    <source>
        <dbReference type="Proteomes" id="UP000663828"/>
    </source>
</evidence>
<organism evidence="4 5">
    <name type="scientific">Adineta ricciae</name>
    <name type="common">Rotifer</name>
    <dbReference type="NCBI Taxonomy" id="249248"/>
    <lineage>
        <taxon>Eukaryota</taxon>
        <taxon>Metazoa</taxon>
        <taxon>Spiralia</taxon>
        <taxon>Gnathifera</taxon>
        <taxon>Rotifera</taxon>
        <taxon>Eurotatoria</taxon>
        <taxon>Bdelloidea</taxon>
        <taxon>Adinetida</taxon>
        <taxon>Adinetidae</taxon>
        <taxon>Adineta</taxon>
    </lineage>
</organism>
<feature type="repeat" description="NHL" evidence="2">
    <location>
        <begin position="128"/>
        <end position="166"/>
    </location>
</feature>
<dbReference type="InterPro" id="IPR001258">
    <property type="entry name" value="NHL_repeat"/>
</dbReference>
<dbReference type="CDD" id="cd05819">
    <property type="entry name" value="NHL"/>
    <property type="match status" value="1"/>
</dbReference>
<reference evidence="4" key="1">
    <citation type="submission" date="2021-02" db="EMBL/GenBank/DDBJ databases">
        <authorList>
            <person name="Nowell W R."/>
        </authorList>
    </citation>
    <scope>NUCLEOTIDE SEQUENCE</scope>
</reference>
<comment type="caution">
    <text evidence="4">The sequence shown here is derived from an EMBL/GenBank/DDBJ whole genome shotgun (WGS) entry which is preliminary data.</text>
</comment>
<dbReference type="PROSITE" id="PS51125">
    <property type="entry name" value="NHL"/>
    <property type="match status" value="1"/>
</dbReference>
<feature type="chain" id="PRO_5032292840" evidence="3">
    <location>
        <begin position="24"/>
        <end position="307"/>
    </location>
</feature>
<sequence length="307" mass="34787">MLPLRIVVYLVAFFCIEINSSLSLDAPCHNARWNTNGMTIVDNLGILDDGMHEMHRLVIAMDTQDNLIVASDFTIRKYFLNGTIETLASGIVADSMVIDRFDNIYYNIEYTLYKLDKNGETTIVAGLSPGSDLDQLSDVSGIYVDKQGIVYISDKGNNRIVKYPLNAITGTIAADDQLDNPLGIFMDENQNERTLYVCDTNNHRILREGVSIIGKGVQSIFDDSFNPHNIFVDFHGVVYVSHARGLFRWSPTQKRVQVILEWECPHFFDEGTEHPVSFTFDSEWNLYVTDRGNGSVKKFLFDRNSCE</sequence>
<keyword evidence="1" id="KW-0677">Repeat</keyword>
<evidence type="ECO:0000256" key="1">
    <source>
        <dbReference type="ARBA" id="ARBA00022737"/>
    </source>
</evidence>
<dbReference type="Pfam" id="PF01436">
    <property type="entry name" value="NHL"/>
    <property type="match status" value="1"/>
</dbReference>
<name>A0A814YE88_ADIRI</name>
<dbReference type="EMBL" id="CAJNOR010001969">
    <property type="protein sequence ID" value="CAF1228197.1"/>
    <property type="molecule type" value="Genomic_DNA"/>
</dbReference>
<keyword evidence="5" id="KW-1185">Reference proteome</keyword>
<evidence type="ECO:0000256" key="2">
    <source>
        <dbReference type="PROSITE-ProRule" id="PRU00504"/>
    </source>
</evidence>
<evidence type="ECO:0000256" key="3">
    <source>
        <dbReference type="SAM" id="SignalP"/>
    </source>
</evidence>
<protein>
    <submittedName>
        <fullName evidence="4">Uncharacterized protein</fullName>
    </submittedName>
</protein>